<dbReference type="Pfam" id="PF11070">
    <property type="entry name" value="DUF2871"/>
    <property type="match status" value="1"/>
</dbReference>
<feature type="transmembrane region" description="Helical" evidence="1">
    <location>
        <begin position="37"/>
        <end position="55"/>
    </location>
</feature>
<evidence type="ECO:0008006" key="4">
    <source>
        <dbReference type="Google" id="ProtNLM"/>
    </source>
</evidence>
<feature type="transmembrane region" description="Helical" evidence="1">
    <location>
        <begin position="181"/>
        <end position="201"/>
    </location>
</feature>
<feature type="transmembrane region" description="Helical" evidence="1">
    <location>
        <begin position="311"/>
        <end position="332"/>
    </location>
</feature>
<comment type="caution">
    <text evidence="2">The sequence shown here is derived from an EMBL/GenBank/DDBJ whole genome shotgun (WGS) entry which is preliminary data.</text>
</comment>
<feature type="transmembrane region" description="Helical" evidence="1">
    <location>
        <begin position="243"/>
        <end position="266"/>
    </location>
</feature>
<dbReference type="EMBL" id="LRQE01000001">
    <property type="protein sequence ID" value="KXA31885.1"/>
    <property type="molecule type" value="Genomic_DNA"/>
</dbReference>
<sequence length="344" mass="39094">MNQFEIFFDGLYLSLVIFLGIRMLLINHEDSKTLGAMTLLLGLGDSFHLVPRIIANVMDNGFVLNSTSLFIGTRVSSITMSIFYLLFYFYIKKTKDLKNKGLDLTMLGLFVARLVTVFISFKRAANIDLISNLPFVIMGLIDIILLFKNRNLKVFKGLYIYVFFSFLFYIPVVLFKKAYPSVGMLMMPKTVMYVLIVLKLYKNLQRDFVKRDLMEYAFAYLLSGILVGASYRELSKVFDVTKYMSLAHTHLIVLGFVLPGLFYLLIKNSDLADEKIKKLFNLYNFGICLAFTSMIIHGLVDSHIPLRLTEIGLVSISGIGHILLTISIILLGTSALRSREVKEA</sequence>
<feature type="transmembrane region" description="Helical" evidence="1">
    <location>
        <begin position="278"/>
        <end position="299"/>
    </location>
</feature>
<feature type="transmembrane region" description="Helical" evidence="1">
    <location>
        <begin position="6"/>
        <end position="25"/>
    </location>
</feature>
<keyword evidence="1" id="KW-0812">Transmembrane</keyword>
<feature type="transmembrane region" description="Helical" evidence="1">
    <location>
        <begin position="102"/>
        <end position="121"/>
    </location>
</feature>
<organism evidence="2">
    <name type="scientific">Peptoniphilus harei</name>
    <dbReference type="NCBI Taxonomy" id="54005"/>
    <lineage>
        <taxon>Bacteria</taxon>
        <taxon>Bacillati</taxon>
        <taxon>Bacillota</taxon>
        <taxon>Tissierellia</taxon>
        <taxon>Tissierellales</taxon>
        <taxon>Peptoniphilaceae</taxon>
        <taxon>Peptoniphilus</taxon>
    </lineage>
</organism>
<name>A0A133PSS9_9FIRM</name>
<evidence type="ECO:0000313" key="2">
    <source>
        <dbReference type="EMBL" id="KXA31885.1"/>
    </source>
</evidence>
<feature type="transmembrane region" description="Helical" evidence="1">
    <location>
        <begin position="158"/>
        <end position="175"/>
    </location>
</feature>
<dbReference type="Proteomes" id="UP000070174">
    <property type="component" value="Unassembled WGS sequence"/>
</dbReference>
<dbReference type="RefSeq" id="WP_060799296.1">
    <property type="nucleotide sequence ID" value="NZ_KQ957084.1"/>
</dbReference>
<dbReference type="AlphaFoldDB" id="A0A133PSS9"/>
<keyword evidence="1" id="KW-0472">Membrane</keyword>
<gene>
    <name evidence="2" type="ORF">HMPREF3229_00014</name>
</gene>
<feature type="transmembrane region" description="Helical" evidence="1">
    <location>
        <begin position="213"/>
        <end position="231"/>
    </location>
</feature>
<dbReference type="PATRIC" id="fig|54005.3.peg.14"/>
<evidence type="ECO:0000313" key="3">
    <source>
        <dbReference type="Proteomes" id="UP000070174"/>
    </source>
</evidence>
<proteinExistence type="predicted"/>
<feature type="transmembrane region" description="Helical" evidence="1">
    <location>
        <begin position="67"/>
        <end position="90"/>
    </location>
</feature>
<protein>
    <recommendedName>
        <fullName evidence="4">Beta-carotene 15,15'-monooxygenase</fullName>
    </recommendedName>
</protein>
<reference evidence="2 3" key="1">
    <citation type="submission" date="2016-01" db="EMBL/GenBank/DDBJ databases">
        <authorList>
            <person name="Oliw E.H."/>
        </authorList>
    </citation>
    <scope>NUCLEOTIDE SEQUENCE [LARGE SCALE GENOMIC DNA]</scope>
    <source>
        <strain evidence="2 3">CMW7756A</strain>
    </source>
</reference>
<keyword evidence="1" id="KW-1133">Transmembrane helix</keyword>
<feature type="transmembrane region" description="Helical" evidence="1">
    <location>
        <begin position="127"/>
        <end position="146"/>
    </location>
</feature>
<evidence type="ECO:0000256" key="1">
    <source>
        <dbReference type="SAM" id="Phobius"/>
    </source>
</evidence>
<dbReference type="InterPro" id="IPR021299">
    <property type="entry name" value="DUF2871"/>
</dbReference>
<accession>A0A133PSS9</accession>